<dbReference type="Gene3D" id="3.40.50.1000">
    <property type="entry name" value="HAD superfamily/HAD-like"/>
    <property type="match status" value="1"/>
</dbReference>
<dbReference type="InterPro" id="IPR023214">
    <property type="entry name" value="HAD_sf"/>
</dbReference>
<dbReference type="InterPro" id="IPR003337">
    <property type="entry name" value="Trehalose_PPase"/>
</dbReference>
<comment type="similarity">
    <text evidence="2 4">Belongs to the trehalose phosphatase family.</text>
</comment>
<evidence type="ECO:0000256" key="4">
    <source>
        <dbReference type="RuleBase" id="RU361117"/>
    </source>
</evidence>
<proteinExistence type="inferred from homology"/>
<dbReference type="AlphaFoldDB" id="Q1R108"/>
<organism evidence="5 6">
    <name type="scientific">Chromohalobacter israelensis (strain ATCC BAA-138 / DSM 3043 / CIP 106854 / NCIMB 13768 / 1H11)</name>
    <name type="common">Chromohalobacter salexigens</name>
    <dbReference type="NCBI Taxonomy" id="290398"/>
    <lineage>
        <taxon>Bacteria</taxon>
        <taxon>Pseudomonadati</taxon>
        <taxon>Pseudomonadota</taxon>
        <taxon>Gammaproteobacteria</taxon>
        <taxon>Oceanospirillales</taxon>
        <taxon>Halomonadaceae</taxon>
        <taxon>Chromohalobacter</taxon>
    </lineage>
</organism>
<dbReference type="NCBIfam" id="TIGR00685">
    <property type="entry name" value="T6PP"/>
    <property type="match status" value="1"/>
</dbReference>
<evidence type="ECO:0000313" key="5">
    <source>
        <dbReference type="EMBL" id="ABE57600.1"/>
    </source>
</evidence>
<dbReference type="EC" id="3.1.3.12" evidence="4"/>
<dbReference type="HOGENOM" id="CLU_037265_2_0_6"/>
<sequence length="248" mass="27016">MMPETPPPLPRHDWALFLDFDGTLVPLADHPRDTSVSEALRHLVARLAHELDGAVAIISGRPVADLEALLAPLDLPLAGVHGLEWRDTSGGYHSAVAHPERLAACRDALADFVAGHDGLHYEDKRVALALHYRGAPELAAECRHFMAEWQQALGDDVETVAGKCVIELRPAGVHKGTAIARLLDDPVFQGRRPVFVGDDVTDEDAFREVNARGGLSVRVGDGKTAATYYLESVKKVLTWLEHLPSRPT</sequence>
<dbReference type="SUPFAM" id="SSF56784">
    <property type="entry name" value="HAD-like"/>
    <property type="match status" value="1"/>
</dbReference>
<dbReference type="STRING" id="290398.Csal_0236"/>
<name>Q1R108_CHRI1</name>
<protein>
    <recommendedName>
        <fullName evidence="4">Trehalose 6-phosphate phosphatase</fullName>
        <ecNumber evidence="4">3.1.3.12</ecNumber>
    </recommendedName>
</protein>
<dbReference type="UniPathway" id="UPA00299"/>
<dbReference type="GO" id="GO:0005992">
    <property type="term" value="P:trehalose biosynthetic process"/>
    <property type="evidence" value="ECO:0007669"/>
    <property type="project" value="UniProtKB-UniPathway"/>
</dbReference>
<comment type="function">
    <text evidence="4">Removes the phosphate from trehalose 6-phosphate to produce free trehalose.</text>
</comment>
<dbReference type="InterPro" id="IPR006379">
    <property type="entry name" value="HAD-SF_hydro_IIB"/>
</dbReference>
<accession>Q1R108</accession>
<comment type="catalytic activity">
    <reaction evidence="4">
        <text>alpha,alpha-trehalose 6-phosphate + H2O = alpha,alpha-trehalose + phosphate</text>
        <dbReference type="Rhea" id="RHEA:23420"/>
        <dbReference type="ChEBI" id="CHEBI:15377"/>
        <dbReference type="ChEBI" id="CHEBI:16551"/>
        <dbReference type="ChEBI" id="CHEBI:43474"/>
        <dbReference type="ChEBI" id="CHEBI:58429"/>
        <dbReference type="EC" id="3.1.3.12"/>
    </reaction>
</comment>
<keyword evidence="3 4" id="KW-0378">Hydrolase</keyword>
<comment type="pathway">
    <text evidence="1 4">Glycan biosynthesis; trehalose biosynthesis.</text>
</comment>
<dbReference type="InterPro" id="IPR036412">
    <property type="entry name" value="HAD-like_sf"/>
</dbReference>
<dbReference type="eggNOG" id="COG1877">
    <property type="taxonomic scope" value="Bacteria"/>
</dbReference>
<keyword evidence="6" id="KW-1185">Reference proteome</keyword>
<comment type="cofactor">
    <cofactor evidence="4">
        <name>Mg(2+)</name>
        <dbReference type="ChEBI" id="CHEBI:18420"/>
    </cofactor>
</comment>
<evidence type="ECO:0000256" key="1">
    <source>
        <dbReference type="ARBA" id="ARBA00005199"/>
    </source>
</evidence>
<gene>
    <name evidence="5" type="ordered locus">Csal_0236</name>
</gene>
<keyword evidence="4" id="KW-0479">Metal-binding</keyword>
<dbReference type="InterPro" id="IPR044651">
    <property type="entry name" value="OTSB-like"/>
</dbReference>
<dbReference type="PANTHER" id="PTHR43768:SF3">
    <property type="entry name" value="TREHALOSE 6-PHOSPHATE PHOSPHATASE"/>
    <property type="match status" value="1"/>
</dbReference>
<dbReference type="KEGG" id="csa:Csal_0236"/>
<dbReference type="Proteomes" id="UP000000239">
    <property type="component" value="Chromosome"/>
</dbReference>
<dbReference type="PANTHER" id="PTHR43768">
    <property type="entry name" value="TREHALOSE 6-PHOSPHATE PHOSPHATASE"/>
    <property type="match status" value="1"/>
</dbReference>
<dbReference type="GO" id="GO:0004805">
    <property type="term" value="F:trehalose-phosphatase activity"/>
    <property type="evidence" value="ECO:0007669"/>
    <property type="project" value="UniProtKB-EC"/>
</dbReference>
<evidence type="ECO:0000256" key="3">
    <source>
        <dbReference type="ARBA" id="ARBA00022801"/>
    </source>
</evidence>
<dbReference type="Gene3D" id="3.30.70.1020">
    <property type="entry name" value="Trehalose-6-phosphate phosphatase related protein, domain 2"/>
    <property type="match status" value="1"/>
</dbReference>
<dbReference type="NCBIfam" id="TIGR01484">
    <property type="entry name" value="HAD-SF-IIB"/>
    <property type="match status" value="1"/>
</dbReference>
<keyword evidence="4" id="KW-0460">Magnesium</keyword>
<evidence type="ECO:0000313" key="6">
    <source>
        <dbReference type="Proteomes" id="UP000000239"/>
    </source>
</evidence>
<dbReference type="CDD" id="cd01627">
    <property type="entry name" value="HAD_TPP"/>
    <property type="match status" value="1"/>
</dbReference>
<dbReference type="GeneID" id="95332984"/>
<dbReference type="EMBL" id="CP000285">
    <property type="protein sequence ID" value="ABE57600.1"/>
    <property type="molecule type" value="Genomic_DNA"/>
</dbReference>
<reference evidence="5 6" key="1">
    <citation type="journal article" date="2011" name="Stand. Genomic Sci.">
        <title>Complete genome sequence of the halophilic and highly halotolerant Chromohalobacter salexigens type strain (1H11(T)).</title>
        <authorList>
            <person name="Copeland A."/>
            <person name="O'Connor K."/>
            <person name="Lucas S."/>
            <person name="Lapidus A."/>
            <person name="Berry K.W."/>
            <person name="Detter J.C."/>
            <person name="Del Rio T.G."/>
            <person name="Hammon N."/>
            <person name="Dalin E."/>
            <person name="Tice H."/>
            <person name="Pitluck S."/>
            <person name="Bruce D."/>
            <person name="Goodwin L."/>
            <person name="Han C."/>
            <person name="Tapia R."/>
            <person name="Saunders E."/>
            <person name="Schmutz J."/>
            <person name="Brettin T."/>
            <person name="Larimer F."/>
            <person name="Land M."/>
            <person name="Hauser L."/>
            <person name="Vargas C."/>
            <person name="Nieto J.J."/>
            <person name="Kyrpides N.C."/>
            <person name="Ivanova N."/>
            <person name="Goker M."/>
            <person name="Klenk H.P."/>
            <person name="Csonka L.N."/>
            <person name="Woyke T."/>
        </authorList>
    </citation>
    <scope>NUCLEOTIDE SEQUENCE [LARGE SCALE GENOMIC DNA]</scope>
    <source>
        <strain evidence="6">ATCC BAA-138 / DSM 3043 / CIP 106854 / NCIMB 13768 / 1H11</strain>
    </source>
</reference>
<dbReference type="RefSeq" id="WP_011505546.1">
    <property type="nucleotide sequence ID" value="NC_007963.1"/>
</dbReference>
<dbReference type="GO" id="GO:0000287">
    <property type="term" value="F:magnesium ion binding"/>
    <property type="evidence" value="ECO:0007669"/>
    <property type="project" value="UniProtKB-ARBA"/>
</dbReference>
<evidence type="ECO:0000256" key="2">
    <source>
        <dbReference type="ARBA" id="ARBA00008770"/>
    </source>
</evidence>
<dbReference type="Pfam" id="PF02358">
    <property type="entry name" value="Trehalose_PPase"/>
    <property type="match status" value="1"/>
</dbReference>